<dbReference type="RefSeq" id="XP_056544163.1">
    <property type="nucleotide sequence ID" value="XM_056685421.1"/>
</dbReference>
<dbReference type="EMBL" id="JAPQKN010000002">
    <property type="protein sequence ID" value="KAJ5167702.1"/>
    <property type="molecule type" value="Genomic_DNA"/>
</dbReference>
<dbReference type="AlphaFoldDB" id="A0A9W9IA25"/>
<reference evidence="2" key="2">
    <citation type="journal article" date="2023" name="IMA Fungus">
        <title>Comparative genomic study of the Penicillium genus elucidates a diverse pangenome and 15 lateral gene transfer events.</title>
        <authorList>
            <person name="Petersen C."/>
            <person name="Sorensen T."/>
            <person name="Nielsen M.R."/>
            <person name="Sondergaard T.E."/>
            <person name="Sorensen J.L."/>
            <person name="Fitzpatrick D.A."/>
            <person name="Frisvad J.C."/>
            <person name="Nielsen K.L."/>
        </authorList>
    </citation>
    <scope>NUCLEOTIDE SEQUENCE</scope>
    <source>
        <strain evidence="2">IBT 26290</strain>
    </source>
</reference>
<reference evidence="2" key="1">
    <citation type="submission" date="2022-11" db="EMBL/GenBank/DDBJ databases">
        <authorList>
            <person name="Petersen C."/>
        </authorList>
    </citation>
    <scope>NUCLEOTIDE SEQUENCE</scope>
    <source>
        <strain evidence="2">IBT 26290</strain>
    </source>
</reference>
<evidence type="ECO:0000256" key="1">
    <source>
        <dbReference type="SAM" id="MobiDB-lite"/>
    </source>
</evidence>
<organism evidence="2 3">
    <name type="scientific">Penicillium canariense</name>
    <dbReference type="NCBI Taxonomy" id="189055"/>
    <lineage>
        <taxon>Eukaryota</taxon>
        <taxon>Fungi</taxon>
        <taxon>Dikarya</taxon>
        <taxon>Ascomycota</taxon>
        <taxon>Pezizomycotina</taxon>
        <taxon>Eurotiomycetes</taxon>
        <taxon>Eurotiomycetidae</taxon>
        <taxon>Eurotiales</taxon>
        <taxon>Aspergillaceae</taxon>
        <taxon>Penicillium</taxon>
    </lineage>
</organism>
<sequence>MPMTWDSKADAKLLNGIISTTSTINYEAVADFMGPGSHADCTVSAIKHRISRLREKAGIVASSPKSAGRTKDLTSSPTKKRASTMKATKESASKPKVTVKGKNDDGSPATAVKDENKGNERFQYGAQDSFDDA</sequence>
<keyword evidence="3" id="KW-1185">Reference proteome</keyword>
<dbReference type="OrthoDB" id="5418867at2759"/>
<evidence type="ECO:0000313" key="3">
    <source>
        <dbReference type="Proteomes" id="UP001149163"/>
    </source>
</evidence>
<gene>
    <name evidence="2" type="ORF">N7482_003296</name>
</gene>
<proteinExistence type="predicted"/>
<dbReference type="GeneID" id="81424597"/>
<evidence type="ECO:0000313" key="2">
    <source>
        <dbReference type="EMBL" id="KAJ5167702.1"/>
    </source>
</evidence>
<feature type="region of interest" description="Disordered" evidence="1">
    <location>
        <begin position="57"/>
        <end position="133"/>
    </location>
</feature>
<accession>A0A9W9IA25</accession>
<protein>
    <submittedName>
        <fullName evidence="2">Uncharacterized protein</fullName>
    </submittedName>
</protein>
<comment type="caution">
    <text evidence="2">The sequence shown here is derived from an EMBL/GenBank/DDBJ whole genome shotgun (WGS) entry which is preliminary data.</text>
</comment>
<name>A0A9W9IA25_9EURO</name>
<dbReference type="Proteomes" id="UP001149163">
    <property type="component" value="Unassembled WGS sequence"/>
</dbReference>